<keyword evidence="9" id="KW-1185">Reference proteome</keyword>
<dbReference type="InterPro" id="IPR004477">
    <property type="entry name" value="ComEC_N"/>
</dbReference>
<feature type="domain" description="ComEC/Rec2-related protein" evidence="7">
    <location>
        <begin position="118"/>
        <end position="334"/>
    </location>
</feature>
<proteinExistence type="predicted"/>
<accession>A0ABY5TV15</accession>
<evidence type="ECO:0000313" key="8">
    <source>
        <dbReference type="EMBL" id="UWD34504.1"/>
    </source>
</evidence>
<dbReference type="Pfam" id="PF03772">
    <property type="entry name" value="Competence"/>
    <property type="match status" value="1"/>
</dbReference>
<keyword evidence="2" id="KW-1003">Cell membrane</keyword>
<dbReference type="NCBIfam" id="NF045979">
    <property type="entry name" value="ComEC_MAG0480"/>
    <property type="match status" value="1"/>
</dbReference>
<feature type="transmembrane region" description="Helical" evidence="6">
    <location>
        <begin position="167"/>
        <end position="200"/>
    </location>
</feature>
<organism evidence="8 9">
    <name type="scientific">Mesomycoplasma molare</name>
    <dbReference type="NCBI Taxonomy" id="171288"/>
    <lineage>
        <taxon>Bacteria</taxon>
        <taxon>Bacillati</taxon>
        <taxon>Mycoplasmatota</taxon>
        <taxon>Mycoplasmoidales</taxon>
        <taxon>Metamycoplasmataceae</taxon>
        <taxon>Mesomycoplasma</taxon>
    </lineage>
</organism>
<dbReference type="InterPro" id="IPR052159">
    <property type="entry name" value="Competence_DNA_uptake"/>
</dbReference>
<dbReference type="PANTHER" id="PTHR30619:SF7">
    <property type="entry name" value="BETA-LACTAMASE DOMAIN PROTEIN"/>
    <property type="match status" value="1"/>
</dbReference>
<dbReference type="PANTHER" id="PTHR30619">
    <property type="entry name" value="DNA INTERNALIZATION/COMPETENCE PROTEIN COMEC/REC2"/>
    <property type="match status" value="1"/>
</dbReference>
<evidence type="ECO:0000256" key="1">
    <source>
        <dbReference type="ARBA" id="ARBA00004651"/>
    </source>
</evidence>
<feature type="transmembrane region" description="Helical" evidence="6">
    <location>
        <begin position="135"/>
        <end position="155"/>
    </location>
</feature>
<keyword evidence="3 6" id="KW-0812">Transmembrane</keyword>
<evidence type="ECO:0000259" key="7">
    <source>
        <dbReference type="Pfam" id="PF03772"/>
    </source>
</evidence>
<evidence type="ECO:0000256" key="5">
    <source>
        <dbReference type="ARBA" id="ARBA00023136"/>
    </source>
</evidence>
<comment type="subcellular location">
    <subcellularLocation>
        <location evidence="1">Cell membrane</location>
        <topology evidence="1">Multi-pass membrane protein</topology>
    </subcellularLocation>
</comment>
<dbReference type="EMBL" id="CP103423">
    <property type="protein sequence ID" value="UWD34504.1"/>
    <property type="molecule type" value="Genomic_DNA"/>
</dbReference>
<feature type="transmembrane region" description="Helical" evidence="6">
    <location>
        <begin position="221"/>
        <end position="251"/>
    </location>
</feature>
<feature type="transmembrane region" description="Helical" evidence="6">
    <location>
        <begin position="291"/>
        <end position="312"/>
    </location>
</feature>
<protein>
    <submittedName>
        <fullName evidence="8">ComEC/Rec2 family competence protein</fullName>
    </submittedName>
</protein>
<dbReference type="NCBIfam" id="TIGR00360">
    <property type="entry name" value="ComEC_N-term"/>
    <property type="match status" value="1"/>
</dbReference>
<feature type="transmembrane region" description="Helical" evidence="6">
    <location>
        <begin position="332"/>
        <end position="356"/>
    </location>
</feature>
<feature type="transmembrane region" description="Helical" evidence="6">
    <location>
        <begin position="263"/>
        <end position="279"/>
    </location>
</feature>
<dbReference type="Proteomes" id="UP001058364">
    <property type="component" value="Chromosome"/>
</dbReference>
<gene>
    <name evidence="8" type="ORF">NX772_01585</name>
</gene>
<sequence length="376" mass="45337">MDEQILENEEIDISNIKFTKVAKNNYIFLINGKNVLIQNYNIEENYSYILKGKISKIEYKNYKLSWYLFLKSKNIVYEMKSIEFINKFSRIDNILFRIKNFISSGKENYKKIIPLLLISENNYDQSSVVEKLKSISIYHLFVISGFHITLISKLLKKILTFIKLDFFYSLFIWILFVLFYLLILNFAISALRAFIFLLFLEINGKLLKNKFSKIEILLFTALLFIFVNFYIIFSFSFILTFLITLNILYILEFNIKSKLLNTFFISFTSSFLSYFILNLTKKYDYNVLSTFNSIIFSWIVSLFYAISIFLIFWKDFLNYLSWLFLKLIDYYINFQVFLKINLDFLFFLNIIFIYFVSLESIRIKIFNNYKIFTYKE</sequence>
<name>A0ABY5TV15_9BACT</name>
<evidence type="ECO:0000256" key="2">
    <source>
        <dbReference type="ARBA" id="ARBA00022475"/>
    </source>
</evidence>
<evidence type="ECO:0000313" key="9">
    <source>
        <dbReference type="Proteomes" id="UP001058364"/>
    </source>
</evidence>
<evidence type="ECO:0000256" key="3">
    <source>
        <dbReference type="ARBA" id="ARBA00022692"/>
    </source>
</evidence>
<keyword evidence="5 6" id="KW-0472">Membrane</keyword>
<keyword evidence="4 6" id="KW-1133">Transmembrane helix</keyword>
<evidence type="ECO:0000256" key="6">
    <source>
        <dbReference type="SAM" id="Phobius"/>
    </source>
</evidence>
<reference evidence="8" key="1">
    <citation type="submission" date="2022-08" db="EMBL/GenBank/DDBJ databases">
        <title>Complete genome sequence of Mycoplasma molare type strain H 542.</title>
        <authorList>
            <person name="Spergser J."/>
        </authorList>
    </citation>
    <scope>NUCLEOTIDE SEQUENCE</scope>
    <source>
        <strain evidence="8">H 542</strain>
    </source>
</reference>
<evidence type="ECO:0000256" key="4">
    <source>
        <dbReference type="ARBA" id="ARBA00022989"/>
    </source>
</evidence>